<evidence type="ECO:0000313" key="2">
    <source>
        <dbReference type="EMBL" id="QOP40654.1"/>
    </source>
</evidence>
<dbReference type="RefSeq" id="WP_193114076.1">
    <property type="nucleotide sequence ID" value="NZ_CP041165.1"/>
</dbReference>
<dbReference type="SUPFAM" id="SSF56322">
    <property type="entry name" value="ADC synthase"/>
    <property type="match status" value="1"/>
</dbReference>
<dbReference type="PANTHER" id="PTHR11236">
    <property type="entry name" value="AMINOBENZOATE/ANTHRANILATE SYNTHASE"/>
    <property type="match status" value="1"/>
</dbReference>
<accession>A0A7M1ATB4</accession>
<feature type="domain" description="Chorismate-utilising enzyme C-terminal" evidence="1">
    <location>
        <begin position="65"/>
        <end position="308"/>
    </location>
</feature>
<gene>
    <name evidence="2" type="ORF">FJR03_02405</name>
</gene>
<sequence length="312" mass="35849">MPFKELNAYGKRAEPFLFISDFKGEKVEVFPLDKLQKNNIEFSIEENYTYKQHPHFLKKTPIDFSNYKLKFDQVIENIKAGNTYILNLTQPTQVSIDLTLQEIYTLANAHYKLRYKDQFVCFSPEKFIQIKNNKIATFPMKGTIDASIEDAEEKILSNEKEMAEHIMIVDLLRNDLSIVAKDVRVEKFRYIDEIEAGEKKLLQVSSHISGELEENWQERIGDILEALLPAGSISGTPKKSTLELIEKIEGYERGHFSGVFGLFDGKSFDSGVMIRFIEKTPNGYLYKSGGGITLDSDAHSEYQEMLDKIYLP</sequence>
<dbReference type="InterPro" id="IPR019999">
    <property type="entry name" value="Anth_synth_I-like"/>
</dbReference>
<proteinExistence type="predicted"/>
<dbReference type="Proteomes" id="UP000593910">
    <property type="component" value="Chromosome"/>
</dbReference>
<dbReference type="GO" id="GO:0000162">
    <property type="term" value="P:L-tryptophan biosynthetic process"/>
    <property type="evidence" value="ECO:0007669"/>
    <property type="project" value="TreeGrafter"/>
</dbReference>
<dbReference type="Pfam" id="PF00425">
    <property type="entry name" value="Chorismate_bind"/>
    <property type="match status" value="1"/>
</dbReference>
<dbReference type="InterPro" id="IPR015890">
    <property type="entry name" value="Chorismate_C"/>
</dbReference>
<dbReference type="PRINTS" id="PR00095">
    <property type="entry name" value="ANTSNTHASEI"/>
</dbReference>
<dbReference type="Gene3D" id="3.60.120.10">
    <property type="entry name" value="Anthranilate synthase"/>
    <property type="match status" value="1"/>
</dbReference>
<keyword evidence="2" id="KW-0032">Aminotransferase</keyword>
<reference evidence="2 3" key="1">
    <citation type="submission" date="2019-06" db="EMBL/GenBank/DDBJ databases">
        <title>Sulfurimonas gotlandica sp. nov., a chemoautotrophic and psychrotolerant epsilonproteobacterium isolated from a pelagic redoxcline, and an emended description of the genus Sulfurimonas.</title>
        <authorList>
            <person name="Wang S."/>
            <person name="Jiang L."/>
            <person name="Shao Z."/>
        </authorList>
    </citation>
    <scope>NUCLEOTIDE SEQUENCE [LARGE SCALE GENOMIC DNA]</scope>
    <source>
        <strain evidence="2 3">B2</strain>
    </source>
</reference>
<dbReference type="InterPro" id="IPR005801">
    <property type="entry name" value="ADC_synthase"/>
</dbReference>
<dbReference type="NCBIfam" id="NF005486">
    <property type="entry name" value="PRK07093.1"/>
    <property type="match status" value="1"/>
</dbReference>
<organism evidence="2 3">
    <name type="scientific">Sulfurimonas marina</name>
    <dbReference type="NCBI Taxonomy" id="2590551"/>
    <lineage>
        <taxon>Bacteria</taxon>
        <taxon>Pseudomonadati</taxon>
        <taxon>Campylobacterota</taxon>
        <taxon>Epsilonproteobacteria</taxon>
        <taxon>Campylobacterales</taxon>
        <taxon>Sulfurimonadaceae</taxon>
        <taxon>Sulfurimonas</taxon>
    </lineage>
</organism>
<name>A0A7M1ATB4_9BACT</name>
<keyword evidence="2" id="KW-0808">Transferase</keyword>
<evidence type="ECO:0000259" key="1">
    <source>
        <dbReference type="Pfam" id="PF00425"/>
    </source>
</evidence>
<evidence type="ECO:0000313" key="3">
    <source>
        <dbReference type="Proteomes" id="UP000593910"/>
    </source>
</evidence>
<dbReference type="KEGG" id="smax:FJR03_02405"/>
<dbReference type="PANTHER" id="PTHR11236:SF50">
    <property type="entry name" value="AMINODEOXYCHORISMATE SYNTHASE COMPONENT 1"/>
    <property type="match status" value="1"/>
</dbReference>
<keyword evidence="3" id="KW-1185">Reference proteome</keyword>
<dbReference type="AlphaFoldDB" id="A0A7M1ATB4"/>
<protein>
    <submittedName>
        <fullName evidence="2">Aminodeoxychorismate synthase component I</fullName>
        <ecNumber evidence="2">2.6.1.85</ecNumber>
    </submittedName>
</protein>
<dbReference type="EC" id="2.6.1.85" evidence="2"/>
<dbReference type="GO" id="GO:0046820">
    <property type="term" value="F:4-amino-4-deoxychorismate synthase activity"/>
    <property type="evidence" value="ECO:0007669"/>
    <property type="project" value="UniProtKB-EC"/>
</dbReference>
<dbReference type="EMBL" id="CP041165">
    <property type="protein sequence ID" value="QOP40654.1"/>
    <property type="molecule type" value="Genomic_DNA"/>
</dbReference>